<evidence type="ECO:0000259" key="3">
    <source>
        <dbReference type="Pfam" id="PF07859"/>
    </source>
</evidence>
<dbReference type="Gene3D" id="3.40.50.1820">
    <property type="entry name" value="alpha/beta hydrolase"/>
    <property type="match status" value="1"/>
</dbReference>
<evidence type="ECO:0000313" key="4">
    <source>
        <dbReference type="EMBL" id="QII83074.1"/>
    </source>
</evidence>
<reference evidence="4 5" key="1">
    <citation type="journal article" date="2017" name="Int. J. Syst. Evol. Microbiol.">
        <title>Jeotgalibaca porci sp. nov. and Jeotgalibaca arthritidis sp. nov., isolated from pigs, and emended description of the genus Jeotgalibaca.</title>
        <authorList>
            <person name="Zamora L."/>
            <person name="Perez-Sancho M."/>
            <person name="Dominguez L."/>
            <person name="Fernandez-Garayzabal J.F."/>
            <person name="Vela A.I."/>
        </authorList>
    </citation>
    <scope>NUCLEOTIDE SEQUENCE [LARGE SCALE GENOMIC DNA]</scope>
    <source>
        <strain evidence="4 5">CECT 9157</strain>
    </source>
</reference>
<feature type="compositionally biased region" description="Polar residues" evidence="2">
    <location>
        <begin position="292"/>
        <end position="302"/>
    </location>
</feature>
<keyword evidence="5" id="KW-1185">Reference proteome</keyword>
<feature type="region of interest" description="Disordered" evidence="2">
    <location>
        <begin position="290"/>
        <end position="311"/>
    </location>
</feature>
<proteinExistence type="predicted"/>
<dbReference type="EMBL" id="CP049740">
    <property type="protein sequence ID" value="QII83074.1"/>
    <property type="molecule type" value="Genomic_DNA"/>
</dbReference>
<organism evidence="4 5">
    <name type="scientific">Jeotgalibaca arthritidis</name>
    <dbReference type="NCBI Taxonomy" id="1868794"/>
    <lineage>
        <taxon>Bacteria</taxon>
        <taxon>Bacillati</taxon>
        <taxon>Bacillota</taxon>
        <taxon>Bacilli</taxon>
        <taxon>Lactobacillales</taxon>
        <taxon>Carnobacteriaceae</taxon>
        <taxon>Jeotgalibaca</taxon>
    </lineage>
</organism>
<dbReference type="PANTHER" id="PTHR48081">
    <property type="entry name" value="AB HYDROLASE SUPERFAMILY PROTEIN C4A8.06C"/>
    <property type="match status" value="1"/>
</dbReference>
<dbReference type="Proteomes" id="UP000501451">
    <property type="component" value="Chromosome"/>
</dbReference>
<dbReference type="KEGG" id="jar:G7057_01885"/>
<dbReference type="InterPro" id="IPR029058">
    <property type="entry name" value="AB_hydrolase_fold"/>
</dbReference>
<dbReference type="Pfam" id="PF07859">
    <property type="entry name" value="Abhydrolase_3"/>
    <property type="match status" value="1"/>
</dbReference>
<dbReference type="PANTHER" id="PTHR48081:SF8">
    <property type="entry name" value="ALPHA_BETA HYDROLASE FOLD-3 DOMAIN-CONTAINING PROTEIN-RELATED"/>
    <property type="match status" value="1"/>
</dbReference>
<evidence type="ECO:0000256" key="1">
    <source>
        <dbReference type="ARBA" id="ARBA00022801"/>
    </source>
</evidence>
<evidence type="ECO:0000256" key="2">
    <source>
        <dbReference type="SAM" id="MobiDB-lite"/>
    </source>
</evidence>
<dbReference type="SUPFAM" id="SSF53474">
    <property type="entry name" value="alpha/beta-Hydrolases"/>
    <property type="match status" value="1"/>
</dbReference>
<name>A0A6G7KCR6_9LACT</name>
<dbReference type="AlphaFoldDB" id="A0A6G7KCR6"/>
<accession>A0A6G7KCR6</accession>
<dbReference type="GO" id="GO:0016787">
    <property type="term" value="F:hydrolase activity"/>
    <property type="evidence" value="ECO:0007669"/>
    <property type="project" value="UniProtKB-KW"/>
</dbReference>
<feature type="domain" description="Alpha/beta hydrolase fold-3" evidence="3">
    <location>
        <begin position="55"/>
        <end position="266"/>
    </location>
</feature>
<keyword evidence="1 4" id="KW-0378">Hydrolase</keyword>
<sequence length="311" mass="35225">MQEDYVWVRKLQDFFAYKPRNTYRVFDRSVYSEDGSHSIPIRVFHPKERTARDLLLFFHGGGWVLGNNDTYTKDCIRMADLTGRTVLSVDYRKAPEHPFPAGFEDCYRVVDILTNNTELTGITDISKINLIGNSAGGNLVAAVCQKLRDEGKALPGKQILINPVTYWDHTEEAPFDSIRVNGYDYGLTSKKMQEYMEMYEPDEELRQSPYISPLMADDFSRLPEALVITSEFDPLRDEGEEYGIQMKEAGTPTRIFQATGTVHDFITGSSMTDITEKTYQLIKDFLDGNLEGSETSGKQNDTTSKKLGEAG</sequence>
<dbReference type="InterPro" id="IPR050300">
    <property type="entry name" value="GDXG_lipolytic_enzyme"/>
</dbReference>
<gene>
    <name evidence="4" type="ORF">G7057_01885</name>
</gene>
<protein>
    <submittedName>
        <fullName evidence="4">Alpha/beta hydrolase</fullName>
    </submittedName>
</protein>
<dbReference type="InterPro" id="IPR013094">
    <property type="entry name" value="AB_hydrolase_3"/>
</dbReference>
<evidence type="ECO:0000313" key="5">
    <source>
        <dbReference type="Proteomes" id="UP000501451"/>
    </source>
</evidence>